<dbReference type="AlphaFoldDB" id="A0A5C5ZSK9"/>
<comment type="caution">
    <text evidence="3">The sequence shown here is derived from an EMBL/GenBank/DDBJ whole genome shotgun (WGS) entry which is preliminary data.</text>
</comment>
<feature type="region of interest" description="Disordered" evidence="1">
    <location>
        <begin position="185"/>
        <end position="226"/>
    </location>
</feature>
<sequence precursor="true">MRTEAKLGDLSAAAIAFALLVSAGCQGQSTTIPNPFDTAHRVPPPALHTVPPGTAQPYYSDGAATAPLAPGGATNFAPAPAAGAPLPGAAAPSYPSSITPQAPATPSIYGSPPAYGAPVTPGPYQGGQLTPQEAQQYGGTLVHDPSRIVLPPTTPAVSAVPATYANQPNSNQAAPASQPAFQAPANLQAARASHPPFQSPAQQPVQQPVQQAVATTPAPQPVAGGWIANSAPIRQASAESSATATSPRVRLPGSGYGYAAVDAAALGAAPQTARITELPTNGGTYQPAAQQPAQQGAAADGFQPRGTSQANQGGGDGLLPMSEWN</sequence>
<feature type="region of interest" description="Disordered" evidence="1">
    <location>
        <begin position="88"/>
        <end position="131"/>
    </location>
</feature>
<evidence type="ECO:0000256" key="2">
    <source>
        <dbReference type="SAM" id="SignalP"/>
    </source>
</evidence>
<feature type="compositionally biased region" description="Polar residues" evidence="1">
    <location>
        <begin position="94"/>
        <end position="104"/>
    </location>
</feature>
<dbReference type="PROSITE" id="PS51257">
    <property type="entry name" value="PROKAR_LIPOPROTEIN"/>
    <property type="match status" value="1"/>
</dbReference>
<feature type="compositionally biased region" description="Low complexity" evidence="1">
    <location>
        <begin position="286"/>
        <end position="304"/>
    </location>
</feature>
<feature type="compositionally biased region" description="Low complexity" evidence="1">
    <location>
        <begin position="195"/>
        <end position="223"/>
    </location>
</feature>
<dbReference type="RefSeq" id="WP_146396363.1">
    <property type="nucleotide sequence ID" value="NZ_SJPQ01000001.1"/>
</dbReference>
<keyword evidence="4" id="KW-1185">Reference proteome</keyword>
<evidence type="ECO:0000256" key="1">
    <source>
        <dbReference type="SAM" id="MobiDB-lite"/>
    </source>
</evidence>
<reference evidence="3 4" key="1">
    <citation type="submission" date="2019-02" db="EMBL/GenBank/DDBJ databases">
        <title>Deep-cultivation of Planctomycetes and their phenomic and genomic characterization uncovers novel biology.</title>
        <authorList>
            <person name="Wiegand S."/>
            <person name="Jogler M."/>
            <person name="Boedeker C."/>
            <person name="Pinto D."/>
            <person name="Vollmers J."/>
            <person name="Rivas-Marin E."/>
            <person name="Kohn T."/>
            <person name="Peeters S.H."/>
            <person name="Heuer A."/>
            <person name="Rast P."/>
            <person name="Oberbeckmann S."/>
            <person name="Bunk B."/>
            <person name="Jeske O."/>
            <person name="Meyerdierks A."/>
            <person name="Storesund J.E."/>
            <person name="Kallscheuer N."/>
            <person name="Luecker S."/>
            <person name="Lage O.M."/>
            <person name="Pohl T."/>
            <person name="Merkel B.J."/>
            <person name="Hornburger P."/>
            <person name="Mueller R.-W."/>
            <person name="Bruemmer F."/>
            <person name="Labrenz M."/>
            <person name="Spormann A.M."/>
            <person name="Op Den Camp H."/>
            <person name="Overmann J."/>
            <person name="Amann R."/>
            <person name="Jetten M.S.M."/>
            <person name="Mascher T."/>
            <person name="Medema M.H."/>
            <person name="Devos D.P."/>
            <person name="Kaster A.-K."/>
            <person name="Ovreas L."/>
            <person name="Rohde M."/>
            <person name="Galperin M.Y."/>
            <person name="Jogler C."/>
        </authorList>
    </citation>
    <scope>NUCLEOTIDE SEQUENCE [LARGE SCALE GENOMIC DNA]</scope>
    <source>
        <strain evidence="3 4">Mal64</strain>
    </source>
</reference>
<dbReference type="OrthoDB" id="260568at2"/>
<feature type="signal peptide" evidence="2">
    <location>
        <begin position="1"/>
        <end position="27"/>
    </location>
</feature>
<feature type="chain" id="PRO_5022764993" description="IgA FC receptor" evidence="2">
    <location>
        <begin position="28"/>
        <end position="325"/>
    </location>
</feature>
<keyword evidence="2" id="KW-0732">Signal</keyword>
<evidence type="ECO:0000313" key="3">
    <source>
        <dbReference type="EMBL" id="TWT90048.1"/>
    </source>
</evidence>
<gene>
    <name evidence="3" type="ORF">Mal64_04310</name>
</gene>
<dbReference type="Proteomes" id="UP000315440">
    <property type="component" value="Unassembled WGS sequence"/>
</dbReference>
<protein>
    <recommendedName>
        <fullName evidence="5">IgA FC receptor</fullName>
    </recommendedName>
</protein>
<accession>A0A5C5ZSK9</accession>
<name>A0A5C5ZSK9_9BACT</name>
<evidence type="ECO:0000313" key="4">
    <source>
        <dbReference type="Proteomes" id="UP000315440"/>
    </source>
</evidence>
<proteinExistence type="predicted"/>
<evidence type="ECO:0008006" key="5">
    <source>
        <dbReference type="Google" id="ProtNLM"/>
    </source>
</evidence>
<dbReference type="EMBL" id="SJPQ01000001">
    <property type="protein sequence ID" value="TWT90048.1"/>
    <property type="molecule type" value="Genomic_DNA"/>
</dbReference>
<feature type="region of interest" description="Disordered" evidence="1">
    <location>
        <begin position="277"/>
        <end position="325"/>
    </location>
</feature>
<organism evidence="3 4">
    <name type="scientific">Pseudobythopirellula maris</name>
    <dbReference type="NCBI Taxonomy" id="2527991"/>
    <lineage>
        <taxon>Bacteria</taxon>
        <taxon>Pseudomonadati</taxon>
        <taxon>Planctomycetota</taxon>
        <taxon>Planctomycetia</taxon>
        <taxon>Pirellulales</taxon>
        <taxon>Lacipirellulaceae</taxon>
        <taxon>Pseudobythopirellula</taxon>
    </lineage>
</organism>